<sequence length="479" mass="54254">MRKVMDVLETLLLAAVRECWGEQVDFVGVTRDVLSCVLDQRELFEALPERMAVEVIPIEQCGLDSPRTRSMEEFHSSKAVLLFDGLTAAAGGRRSYIYKSKGFRVYLFESGEVCTLTPYCKIDDRGFSLGNELWDIPCDFHVHMLRTAEPVADLFEMISEKKPAFLPDARIGLGLIKMITSLRSRFPIDYCLEYVIVPPDVDILSGFSQGTRRDLWDVCLSRRFEREAGHEVQTRAIALLMEAGISPQPDQILDYLQRIGRSSSCEDLLQRMDELKLAVLGRIDQLADDLSDPDFWQRLGSEQRRTHSAVVRQFQNAPCVRTMNDVVHEILEVFKTQIEAHGLWKELWDRDKPKPESSVQNLFFSSAISFCRAYGLDISPESDGGSGPVDFKISAGWHDKVVVEFKLSTNTSVVHGYECQLERYKDSENTEHGIFVLVDVGELGGKLERVRSLQSAKGERASDIVYVDARPRVSASKKR</sequence>
<evidence type="ECO:0000313" key="3">
    <source>
        <dbReference type="Proteomes" id="UP000218231"/>
    </source>
</evidence>
<evidence type="ECO:0000256" key="1">
    <source>
        <dbReference type="SAM" id="SignalP"/>
    </source>
</evidence>
<evidence type="ECO:0000313" key="2">
    <source>
        <dbReference type="EMBL" id="PAV92515.1"/>
    </source>
</evidence>
<dbReference type="Proteomes" id="UP000218231">
    <property type="component" value="Unassembled WGS sequence"/>
</dbReference>
<reference evidence="2 3" key="1">
    <citation type="journal article" date="2017" name="Curr. Biol.">
        <title>Genome architecture and evolution of a unichromosomal asexual nematode.</title>
        <authorList>
            <person name="Fradin H."/>
            <person name="Zegar C."/>
            <person name="Gutwein M."/>
            <person name="Lucas J."/>
            <person name="Kovtun M."/>
            <person name="Corcoran D."/>
            <person name="Baugh L.R."/>
            <person name="Kiontke K."/>
            <person name="Gunsalus K."/>
            <person name="Fitch D.H."/>
            <person name="Piano F."/>
        </authorList>
    </citation>
    <scope>NUCLEOTIDE SEQUENCE [LARGE SCALE GENOMIC DNA]</scope>
    <source>
        <strain evidence="2">PF1309</strain>
    </source>
</reference>
<keyword evidence="3" id="KW-1185">Reference proteome</keyword>
<keyword evidence="1" id="KW-0732">Signal</keyword>
<organism evidence="2 3">
    <name type="scientific">Diploscapter pachys</name>
    <dbReference type="NCBI Taxonomy" id="2018661"/>
    <lineage>
        <taxon>Eukaryota</taxon>
        <taxon>Metazoa</taxon>
        <taxon>Ecdysozoa</taxon>
        <taxon>Nematoda</taxon>
        <taxon>Chromadorea</taxon>
        <taxon>Rhabditida</taxon>
        <taxon>Rhabditina</taxon>
        <taxon>Rhabditomorpha</taxon>
        <taxon>Rhabditoidea</taxon>
        <taxon>Rhabditidae</taxon>
        <taxon>Diploscapter</taxon>
    </lineage>
</organism>
<dbReference type="AlphaFoldDB" id="A0A2A2M2K1"/>
<evidence type="ECO:0008006" key="4">
    <source>
        <dbReference type="Google" id="ProtNLM"/>
    </source>
</evidence>
<gene>
    <name evidence="2" type="ORF">WR25_08764</name>
</gene>
<dbReference type="EMBL" id="LIAE01006168">
    <property type="protein sequence ID" value="PAV92515.1"/>
    <property type="molecule type" value="Genomic_DNA"/>
</dbReference>
<comment type="caution">
    <text evidence="2">The sequence shown here is derived from an EMBL/GenBank/DDBJ whole genome shotgun (WGS) entry which is preliminary data.</text>
</comment>
<name>A0A2A2M2K1_9BILA</name>
<feature type="chain" id="PRO_5013376492" description="Protein NO VEIN C-terminal domain-containing protein" evidence="1">
    <location>
        <begin position="22"/>
        <end position="479"/>
    </location>
</feature>
<feature type="signal peptide" evidence="1">
    <location>
        <begin position="1"/>
        <end position="21"/>
    </location>
</feature>
<protein>
    <recommendedName>
        <fullName evidence="4">Protein NO VEIN C-terminal domain-containing protein</fullName>
    </recommendedName>
</protein>
<accession>A0A2A2M2K1</accession>
<proteinExistence type="predicted"/>